<dbReference type="Proteomes" id="UP001595758">
    <property type="component" value="Unassembled WGS sequence"/>
</dbReference>
<dbReference type="EMBL" id="JBHSAB010000003">
    <property type="protein sequence ID" value="MFC3908168.1"/>
    <property type="molecule type" value="Genomic_DNA"/>
</dbReference>
<dbReference type="Gene3D" id="2.30.260.10">
    <property type="entry name" value="putative xylanase like domain"/>
    <property type="match status" value="1"/>
</dbReference>
<dbReference type="RefSeq" id="WP_382341211.1">
    <property type="nucleotide sequence ID" value="NZ_JBHSAB010000003.1"/>
</dbReference>
<organism evidence="2 3">
    <name type="scientific">Legionella dresdenensis</name>
    <dbReference type="NCBI Taxonomy" id="450200"/>
    <lineage>
        <taxon>Bacteria</taxon>
        <taxon>Pseudomonadati</taxon>
        <taxon>Pseudomonadota</taxon>
        <taxon>Gammaproteobacteria</taxon>
        <taxon>Legionellales</taxon>
        <taxon>Legionellaceae</taxon>
        <taxon>Legionella</taxon>
    </lineage>
</organism>
<keyword evidence="1" id="KW-0732">Signal</keyword>
<proteinExistence type="predicted"/>
<dbReference type="InterPro" id="IPR010846">
    <property type="entry name" value="AmiA-like"/>
</dbReference>
<reference evidence="3" key="1">
    <citation type="journal article" date="2019" name="Int. J. Syst. Evol. Microbiol.">
        <title>The Global Catalogue of Microorganisms (GCM) 10K type strain sequencing project: providing services to taxonomists for standard genome sequencing and annotation.</title>
        <authorList>
            <consortium name="The Broad Institute Genomics Platform"/>
            <consortium name="The Broad Institute Genome Sequencing Center for Infectious Disease"/>
            <person name="Wu L."/>
            <person name="Ma J."/>
        </authorList>
    </citation>
    <scope>NUCLEOTIDE SEQUENCE [LARGE SCALE GENOMIC DNA]</scope>
    <source>
        <strain evidence="3">CCUG 59858</strain>
    </source>
</reference>
<protein>
    <submittedName>
        <fullName evidence="2">N-acetylmuramoyl-L-alanine amidase-like domain-containing protein</fullName>
    </submittedName>
</protein>
<dbReference type="InterPro" id="IPR038765">
    <property type="entry name" value="Papain-like_cys_pep_sf"/>
</dbReference>
<sequence>MTALKKLAAILLLTTAATGFTLSDTAIIQRRSDVVINQLYHVLQQHPHSNMAVRLDIISASFLGKPYLLGPLGEGENGRYDQSPLYRTDAFDCDTFVNTVLAIALAKNQESFPSCLSKLRYQHGKIDFTTRNHFMAIDWNVSNQQQGFLKDITTTLKVNGMPVAQIARAKINKPSWYNHFTTSNIKLLTGNEEEKAKRLAELKKIGGRLPIQTDIVPYIPLTTLFDKEGTPNKDLFAQIPNAAIIQIVRPNWDLQNKIGTHLNISHLGFAFWKNGTLFFRQASSQHGKVVESPLIDYLKNVLNSPTIKGINIEIVLPKDVADSMCS</sequence>
<dbReference type="SUPFAM" id="SSF54001">
    <property type="entry name" value="Cysteine proteinases"/>
    <property type="match status" value="1"/>
</dbReference>
<accession>A0ABV8CCY0</accession>
<dbReference type="Pfam" id="PF07313">
    <property type="entry name" value="AmiA-like"/>
    <property type="match status" value="1"/>
</dbReference>
<gene>
    <name evidence="2" type="ORF">ACFORL_03650</name>
</gene>
<keyword evidence="3" id="KW-1185">Reference proteome</keyword>
<evidence type="ECO:0000313" key="2">
    <source>
        <dbReference type="EMBL" id="MFC3908168.1"/>
    </source>
</evidence>
<dbReference type="Gene3D" id="1.10.287.520">
    <property type="entry name" value="Helix hairpin bin"/>
    <property type="match status" value="1"/>
</dbReference>
<feature type="signal peptide" evidence="1">
    <location>
        <begin position="1"/>
        <end position="19"/>
    </location>
</feature>
<name>A0ABV8CCY0_9GAMM</name>
<evidence type="ECO:0000256" key="1">
    <source>
        <dbReference type="SAM" id="SignalP"/>
    </source>
</evidence>
<dbReference type="Gene3D" id="1.10.3670.10">
    <property type="entry name" value="Putative xylanase like domain"/>
    <property type="match status" value="1"/>
</dbReference>
<comment type="caution">
    <text evidence="2">The sequence shown here is derived from an EMBL/GenBank/DDBJ whole genome shotgun (WGS) entry which is preliminary data.</text>
</comment>
<feature type="chain" id="PRO_5047539110" evidence="1">
    <location>
        <begin position="20"/>
        <end position="326"/>
    </location>
</feature>
<evidence type="ECO:0000313" key="3">
    <source>
        <dbReference type="Proteomes" id="UP001595758"/>
    </source>
</evidence>